<evidence type="ECO:0000256" key="2">
    <source>
        <dbReference type="SAM" id="MobiDB-lite"/>
    </source>
</evidence>
<feature type="domain" description="CCHC-type" evidence="3">
    <location>
        <begin position="180"/>
        <end position="195"/>
    </location>
</feature>
<dbReference type="PANTHER" id="PTHR31286">
    <property type="entry name" value="GLYCINE-RICH CELL WALL STRUCTURAL PROTEIN 1.8-LIKE"/>
    <property type="match status" value="1"/>
</dbReference>
<dbReference type="InterPro" id="IPR025558">
    <property type="entry name" value="DUF4283"/>
</dbReference>
<dbReference type="Proteomes" id="UP000823775">
    <property type="component" value="Unassembled WGS sequence"/>
</dbReference>
<comment type="caution">
    <text evidence="4">The sequence shown here is derived from an EMBL/GenBank/DDBJ whole genome shotgun (WGS) entry which is preliminary data.</text>
</comment>
<reference evidence="4 5" key="1">
    <citation type="journal article" date="2021" name="BMC Genomics">
        <title>Datura genome reveals duplications of psychoactive alkaloid biosynthetic genes and high mutation rate following tissue culture.</title>
        <authorList>
            <person name="Rajewski A."/>
            <person name="Carter-House D."/>
            <person name="Stajich J."/>
            <person name="Litt A."/>
        </authorList>
    </citation>
    <scope>NUCLEOTIDE SEQUENCE [LARGE SCALE GENOMIC DNA]</scope>
    <source>
        <strain evidence="4">AR-01</strain>
    </source>
</reference>
<dbReference type="SMART" id="SM00343">
    <property type="entry name" value="ZnF_C2HC"/>
    <property type="match status" value="1"/>
</dbReference>
<feature type="compositionally biased region" description="Low complexity" evidence="2">
    <location>
        <begin position="497"/>
        <end position="517"/>
    </location>
</feature>
<dbReference type="PANTHER" id="PTHR31286:SF99">
    <property type="entry name" value="DUF4283 DOMAIN-CONTAINING PROTEIN"/>
    <property type="match status" value="1"/>
</dbReference>
<dbReference type="PROSITE" id="PS50158">
    <property type="entry name" value="ZF_CCHC"/>
    <property type="match status" value="1"/>
</dbReference>
<name>A0ABS8VDC5_DATST</name>
<organism evidence="4 5">
    <name type="scientific">Datura stramonium</name>
    <name type="common">Jimsonweed</name>
    <name type="synonym">Common thornapple</name>
    <dbReference type="NCBI Taxonomy" id="4076"/>
    <lineage>
        <taxon>Eukaryota</taxon>
        <taxon>Viridiplantae</taxon>
        <taxon>Streptophyta</taxon>
        <taxon>Embryophyta</taxon>
        <taxon>Tracheophyta</taxon>
        <taxon>Spermatophyta</taxon>
        <taxon>Magnoliopsida</taxon>
        <taxon>eudicotyledons</taxon>
        <taxon>Gunneridae</taxon>
        <taxon>Pentapetalae</taxon>
        <taxon>asterids</taxon>
        <taxon>lamiids</taxon>
        <taxon>Solanales</taxon>
        <taxon>Solanaceae</taxon>
        <taxon>Solanoideae</taxon>
        <taxon>Datureae</taxon>
        <taxon>Datura</taxon>
    </lineage>
</organism>
<evidence type="ECO:0000256" key="1">
    <source>
        <dbReference type="PROSITE-ProRule" id="PRU00047"/>
    </source>
</evidence>
<sequence>MAQIRASAEHTVFLQLFGRKMGCFQLGSYLHRFFKLDARVEVCEHAHCRYSAKFSSQRDYNRVVQKRRWQISDHHFVEVYKWQPNFQFGKVPLLGAGDFVEARLEGLPVEYCIDNAVFKIGNAVCEPLGCPVFMVDTSKGKPARFWFQLIGSKCCLDLPLHVQIAGGPLVGLAYSRAQQCYHCGGFGHFRKTCPQLNNQWTRSPNRATPSNSGPTQVHHPHLDRIPVPVSDLSPRGGVEAHESTSSSEESHEGTMSSEESREGTTSSEESHEGTMSSEESHERTSEITPFCPIEFFARSSGSTSPARPIKETEMGAKGAILVENGKESRPKLYNIREEVCEMDVAVKVTHLNDQRGNQRRVTITPRAGDAPRCSKKLLYTTIEDAEDRNAIRALKDTCNENNISMAIVFDKSSVLINDDQIVRCFGFSDSHNAEMTFRSFGSDGYARDVKGNCLLMWNGEELRVNVSSISYGNTQLLSQHLEFSASWVGGESDSDESSNGFSSSEGEGTIDSSVSSDESSRNGDTDSDESSLFSSAGEGLSNESSVSSSSSIESSIFLLNGATDSEVSSLFSTDAEEISNGSSAPSSSGESNESFILSPNGE</sequence>
<dbReference type="Gene3D" id="4.10.60.10">
    <property type="entry name" value="Zinc finger, CCHC-type"/>
    <property type="match status" value="1"/>
</dbReference>
<dbReference type="SUPFAM" id="SSF57756">
    <property type="entry name" value="Retrovirus zinc finger-like domains"/>
    <property type="match status" value="1"/>
</dbReference>
<evidence type="ECO:0000259" key="3">
    <source>
        <dbReference type="PROSITE" id="PS50158"/>
    </source>
</evidence>
<dbReference type="InterPro" id="IPR001878">
    <property type="entry name" value="Znf_CCHC"/>
</dbReference>
<protein>
    <recommendedName>
        <fullName evidence="3">CCHC-type domain-containing protein</fullName>
    </recommendedName>
</protein>
<evidence type="ECO:0000313" key="5">
    <source>
        <dbReference type="Proteomes" id="UP000823775"/>
    </source>
</evidence>
<accession>A0ABS8VDC5</accession>
<gene>
    <name evidence="4" type="ORF">HAX54_033215</name>
</gene>
<keyword evidence="1" id="KW-0862">Zinc</keyword>
<feature type="compositionally biased region" description="Basic and acidic residues" evidence="2">
    <location>
        <begin position="238"/>
        <end position="285"/>
    </location>
</feature>
<feature type="region of interest" description="Disordered" evidence="2">
    <location>
        <begin position="488"/>
        <end position="549"/>
    </location>
</feature>
<proteinExistence type="predicted"/>
<feature type="compositionally biased region" description="Polar residues" evidence="2">
    <location>
        <begin position="200"/>
        <end position="215"/>
    </location>
</feature>
<dbReference type="EMBL" id="JACEIK010004247">
    <property type="protein sequence ID" value="MCD9644781.1"/>
    <property type="molecule type" value="Genomic_DNA"/>
</dbReference>
<dbReference type="InterPro" id="IPR040256">
    <property type="entry name" value="At4g02000-like"/>
</dbReference>
<feature type="region of interest" description="Disordered" evidence="2">
    <location>
        <begin position="200"/>
        <end position="286"/>
    </location>
</feature>
<dbReference type="InterPro" id="IPR036875">
    <property type="entry name" value="Znf_CCHC_sf"/>
</dbReference>
<feature type="compositionally biased region" description="Low complexity" evidence="2">
    <location>
        <begin position="578"/>
        <end position="602"/>
    </location>
</feature>
<feature type="region of interest" description="Disordered" evidence="2">
    <location>
        <begin position="570"/>
        <end position="602"/>
    </location>
</feature>
<keyword evidence="5" id="KW-1185">Reference proteome</keyword>
<dbReference type="Pfam" id="PF14111">
    <property type="entry name" value="DUF4283"/>
    <property type="match status" value="1"/>
</dbReference>
<keyword evidence="1" id="KW-0479">Metal-binding</keyword>
<keyword evidence="1" id="KW-0863">Zinc-finger</keyword>
<evidence type="ECO:0000313" key="4">
    <source>
        <dbReference type="EMBL" id="MCD9644781.1"/>
    </source>
</evidence>